<accession>A0A8K0JTU0</accession>
<evidence type="ECO:0000313" key="13">
    <source>
        <dbReference type="EMBL" id="KAG8222572.1"/>
    </source>
</evidence>
<feature type="transmembrane region" description="Helical" evidence="11">
    <location>
        <begin position="330"/>
        <end position="348"/>
    </location>
</feature>
<sequence>MLLRLRIVTLYKRRPLALMVACTWIFGFGALIPTLLGEWGRFGLDRHIGSCSILPDEHDRSPKEFLFIVAFVIPCIAIVVCYARIFFIVRKTALKSRARNGRAPTGTAPSSRGAWTGERSSAPAAPRVSLPPEGEDGVKRDEKDPRRGVEPHSSEDSALGLSARMENGGRPEGGDGSLPVTPTTPETARSLKPPPSPAHLRPPQIKQPNRRRRGVEMDDEKSISGVDGVKIEALARPEDDLATDDTEGSCALPGTATPTSSGAASPAPSYNRRKQRDRIPSAVTLNSALSHVAGVFGRGPSRGDSDTANAEGTSASTMQRGRMTAKDRRLLKMILVIFASFVLCYLPITVTKTFRSVDYPVLNILGYILIYLTTCINPIIYVVMSSEYRQAYKNLLMCRKEWDHGTQQANSRQMHRLSMPSD</sequence>
<keyword evidence="9" id="KW-0807">Transducer</keyword>
<keyword evidence="3" id="KW-1003">Cell membrane</keyword>
<evidence type="ECO:0000256" key="11">
    <source>
        <dbReference type="SAM" id="Phobius"/>
    </source>
</evidence>
<evidence type="ECO:0000256" key="8">
    <source>
        <dbReference type="ARBA" id="ARBA00023170"/>
    </source>
</evidence>
<dbReference type="SUPFAM" id="SSF81321">
    <property type="entry name" value="Family A G protein-coupled receptor-like"/>
    <property type="match status" value="1"/>
</dbReference>
<feature type="compositionally biased region" description="Basic and acidic residues" evidence="10">
    <location>
        <begin position="136"/>
        <end position="155"/>
    </location>
</feature>
<comment type="subcellular location">
    <subcellularLocation>
        <location evidence="1">Cell membrane</location>
        <topology evidence="1">Multi-pass membrane protein</topology>
    </subcellularLocation>
</comment>
<name>A0A8K0JTU0_LADFU</name>
<proteinExistence type="inferred from homology"/>
<keyword evidence="4 11" id="KW-0812">Transmembrane</keyword>
<dbReference type="OrthoDB" id="10044919at2759"/>
<dbReference type="EMBL" id="KZ308137">
    <property type="protein sequence ID" value="KAG8222572.1"/>
    <property type="molecule type" value="Genomic_DNA"/>
</dbReference>
<evidence type="ECO:0000256" key="2">
    <source>
        <dbReference type="ARBA" id="ARBA00010663"/>
    </source>
</evidence>
<keyword evidence="14" id="KW-1185">Reference proteome</keyword>
<feature type="transmembrane region" description="Helical" evidence="11">
    <location>
        <begin position="65"/>
        <end position="89"/>
    </location>
</feature>
<feature type="transmembrane region" description="Helical" evidence="11">
    <location>
        <begin position="360"/>
        <end position="383"/>
    </location>
</feature>
<organism evidence="13 14">
    <name type="scientific">Ladona fulva</name>
    <name type="common">Scarce chaser dragonfly</name>
    <name type="synonym">Libellula fulva</name>
    <dbReference type="NCBI Taxonomy" id="123851"/>
    <lineage>
        <taxon>Eukaryota</taxon>
        <taxon>Metazoa</taxon>
        <taxon>Ecdysozoa</taxon>
        <taxon>Arthropoda</taxon>
        <taxon>Hexapoda</taxon>
        <taxon>Insecta</taxon>
        <taxon>Pterygota</taxon>
        <taxon>Palaeoptera</taxon>
        <taxon>Odonata</taxon>
        <taxon>Epiprocta</taxon>
        <taxon>Anisoptera</taxon>
        <taxon>Libelluloidea</taxon>
        <taxon>Libellulidae</taxon>
        <taxon>Ladona</taxon>
    </lineage>
</organism>
<feature type="compositionally biased region" description="Low complexity" evidence="10">
    <location>
        <begin position="253"/>
        <end position="269"/>
    </location>
</feature>
<keyword evidence="5 11" id="KW-1133">Transmembrane helix</keyword>
<keyword evidence="8" id="KW-0675">Receptor</keyword>
<evidence type="ECO:0000256" key="1">
    <source>
        <dbReference type="ARBA" id="ARBA00004651"/>
    </source>
</evidence>
<dbReference type="PANTHER" id="PTHR24228:SF74">
    <property type="entry name" value="G-PROTEIN COUPLED RECEPTORS FAMILY 1 PROFILE DOMAIN-CONTAINING PROTEIN"/>
    <property type="match status" value="1"/>
</dbReference>
<evidence type="ECO:0000256" key="6">
    <source>
        <dbReference type="ARBA" id="ARBA00023040"/>
    </source>
</evidence>
<reference evidence="13" key="2">
    <citation type="submission" date="2017-10" db="EMBL/GenBank/DDBJ databases">
        <title>Ladona fulva Genome sequencing and assembly.</title>
        <authorList>
            <person name="Murali S."/>
            <person name="Richards S."/>
            <person name="Bandaranaike D."/>
            <person name="Bellair M."/>
            <person name="Blankenburg K."/>
            <person name="Chao H."/>
            <person name="Dinh H."/>
            <person name="Doddapaneni H."/>
            <person name="Dugan-Rocha S."/>
            <person name="Elkadiri S."/>
            <person name="Gnanaolivu R."/>
            <person name="Hernandez B."/>
            <person name="Skinner E."/>
            <person name="Javaid M."/>
            <person name="Lee S."/>
            <person name="Li M."/>
            <person name="Ming W."/>
            <person name="Munidasa M."/>
            <person name="Muniz J."/>
            <person name="Nguyen L."/>
            <person name="Hughes D."/>
            <person name="Osuji N."/>
            <person name="Pu L.-L."/>
            <person name="Puazo M."/>
            <person name="Qu C."/>
            <person name="Quiroz J."/>
            <person name="Raj R."/>
            <person name="Weissenberger G."/>
            <person name="Xin Y."/>
            <person name="Zou X."/>
            <person name="Han Y."/>
            <person name="Worley K."/>
            <person name="Muzny D."/>
            <person name="Gibbs R."/>
        </authorList>
    </citation>
    <scope>NUCLEOTIDE SEQUENCE</scope>
    <source>
        <strain evidence="13">Sampled in the wild</strain>
    </source>
</reference>
<gene>
    <name evidence="13" type="ORF">J437_LFUL011698</name>
</gene>
<evidence type="ECO:0000313" key="14">
    <source>
        <dbReference type="Proteomes" id="UP000792457"/>
    </source>
</evidence>
<feature type="domain" description="G-protein coupled receptors family 1 profile" evidence="12">
    <location>
        <begin position="1"/>
        <end position="381"/>
    </location>
</feature>
<feature type="transmembrane region" description="Helical" evidence="11">
    <location>
        <begin position="16"/>
        <end position="36"/>
    </location>
</feature>
<evidence type="ECO:0000256" key="3">
    <source>
        <dbReference type="ARBA" id="ARBA00022475"/>
    </source>
</evidence>
<reference evidence="13" key="1">
    <citation type="submission" date="2013-04" db="EMBL/GenBank/DDBJ databases">
        <authorList>
            <person name="Qu J."/>
            <person name="Murali S.C."/>
            <person name="Bandaranaike D."/>
            <person name="Bellair M."/>
            <person name="Blankenburg K."/>
            <person name="Chao H."/>
            <person name="Dinh H."/>
            <person name="Doddapaneni H."/>
            <person name="Downs B."/>
            <person name="Dugan-Rocha S."/>
            <person name="Elkadiri S."/>
            <person name="Gnanaolivu R.D."/>
            <person name="Hernandez B."/>
            <person name="Javaid M."/>
            <person name="Jayaseelan J.C."/>
            <person name="Lee S."/>
            <person name="Li M."/>
            <person name="Ming W."/>
            <person name="Munidasa M."/>
            <person name="Muniz J."/>
            <person name="Nguyen L."/>
            <person name="Ongeri F."/>
            <person name="Osuji N."/>
            <person name="Pu L.-L."/>
            <person name="Puazo M."/>
            <person name="Qu C."/>
            <person name="Quiroz J."/>
            <person name="Raj R."/>
            <person name="Weissenberger G."/>
            <person name="Xin Y."/>
            <person name="Zou X."/>
            <person name="Han Y."/>
            <person name="Richards S."/>
            <person name="Worley K."/>
            <person name="Muzny D."/>
            <person name="Gibbs R."/>
        </authorList>
    </citation>
    <scope>NUCLEOTIDE SEQUENCE</scope>
    <source>
        <strain evidence="13">Sampled in the wild</strain>
    </source>
</reference>
<dbReference type="GO" id="GO:0004930">
    <property type="term" value="F:G protein-coupled receptor activity"/>
    <property type="evidence" value="ECO:0007669"/>
    <property type="project" value="UniProtKB-KW"/>
</dbReference>
<feature type="compositionally biased region" description="Basic and acidic residues" evidence="10">
    <location>
        <begin position="229"/>
        <end position="239"/>
    </location>
</feature>
<evidence type="ECO:0000256" key="5">
    <source>
        <dbReference type="ARBA" id="ARBA00022989"/>
    </source>
</evidence>
<evidence type="ECO:0000256" key="7">
    <source>
        <dbReference type="ARBA" id="ARBA00023136"/>
    </source>
</evidence>
<dbReference type="Gene3D" id="1.20.1070.10">
    <property type="entry name" value="Rhodopsin 7-helix transmembrane proteins"/>
    <property type="match status" value="2"/>
</dbReference>
<dbReference type="PANTHER" id="PTHR24228">
    <property type="entry name" value="B2 BRADYKININ RECEPTOR/ANGIOTENSIN II RECEPTOR"/>
    <property type="match status" value="1"/>
</dbReference>
<dbReference type="GO" id="GO:0005886">
    <property type="term" value="C:plasma membrane"/>
    <property type="evidence" value="ECO:0007669"/>
    <property type="project" value="UniProtKB-SubCell"/>
</dbReference>
<dbReference type="PROSITE" id="PS50262">
    <property type="entry name" value="G_PROTEIN_RECEP_F1_2"/>
    <property type="match status" value="1"/>
</dbReference>
<evidence type="ECO:0000256" key="4">
    <source>
        <dbReference type="ARBA" id="ARBA00022692"/>
    </source>
</evidence>
<evidence type="ECO:0000256" key="10">
    <source>
        <dbReference type="SAM" id="MobiDB-lite"/>
    </source>
</evidence>
<feature type="region of interest" description="Disordered" evidence="10">
    <location>
        <begin position="98"/>
        <end position="277"/>
    </location>
</feature>
<feature type="compositionally biased region" description="Polar residues" evidence="10">
    <location>
        <begin position="306"/>
        <end position="319"/>
    </location>
</feature>
<keyword evidence="6" id="KW-0297">G-protein coupled receptor</keyword>
<keyword evidence="7 11" id="KW-0472">Membrane</keyword>
<comment type="similarity">
    <text evidence="2">Belongs to the G-protein coupled receptor 1 family.</text>
</comment>
<dbReference type="PRINTS" id="PR00237">
    <property type="entry name" value="GPCRRHODOPSN"/>
</dbReference>
<dbReference type="AlphaFoldDB" id="A0A8K0JTU0"/>
<dbReference type="InterPro" id="IPR017452">
    <property type="entry name" value="GPCR_Rhodpsn_7TM"/>
</dbReference>
<feature type="region of interest" description="Disordered" evidence="10">
    <location>
        <begin position="296"/>
        <end position="322"/>
    </location>
</feature>
<evidence type="ECO:0000259" key="12">
    <source>
        <dbReference type="PROSITE" id="PS50262"/>
    </source>
</evidence>
<dbReference type="Pfam" id="PF00001">
    <property type="entry name" value="7tm_1"/>
    <property type="match status" value="1"/>
</dbReference>
<dbReference type="Proteomes" id="UP000792457">
    <property type="component" value="Unassembled WGS sequence"/>
</dbReference>
<dbReference type="InterPro" id="IPR000276">
    <property type="entry name" value="GPCR_Rhodpsn"/>
</dbReference>
<comment type="caution">
    <text evidence="13">The sequence shown here is derived from an EMBL/GenBank/DDBJ whole genome shotgun (WGS) entry which is preliminary data.</text>
</comment>
<protein>
    <recommendedName>
        <fullName evidence="12">G-protein coupled receptors family 1 profile domain-containing protein</fullName>
    </recommendedName>
</protein>
<evidence type="ECO:0000256" key="9">
    <source>
        <dbReference type="ARBA" id="ARBA00023224"/>
    </source>
</evidence>